<feature type="compositionally biased region" description="Basic and acidic residues" evidence="1">
    <location>
        <begin position="82"/>
        <end position="91"/>
    </location>
</feature>
<protein>
    <submittedName>
        <fullName evidence="2">Uncharacterized protein</fullName>
    </submittedName>
</protein>
<dbReference type="Proteomes" id="UP000315750">
    <property type="component" value="Chromosome"/>
</dbReference>
<dbReference type="KEGG" id="amuc:Pan181_46060"/>
<keyword evidence="3" id="KW-1185">Reference proteome</keyword>
<organism evidence="2 3">
    <name type="scientific">Aeoliella mucimassa</name>
    <dbReference type="NCBI Taxonomy" id="2527972"/>
    <lineage>
        <taxon>Bacteria</taxon>
        <taxon>Pseudomonadati</taxon>
        <taxon>Planctomycetota</taxon>
        <taxon>Planctomycetia</taxon>
        <taxon>Pirellulales</taxon>
        <taxon>Lacipirellulaceae</taxon>
        <taxon>Aeoliella</taxon>
    </lineage>
</organism>
<dbReference type="AlphaFoldDB" id="A0A518AUI9"/>
<accession>A0A518AUI9</accession>
<evidence type="ECO:0000313" key="2">
    <source>
        <dbReference type="EMBL" id="QDU58372.1"/>
    </source>
</evidence>
<reference evidence="2 3" key="1">
    <citation type="submission" date="2019-02" db="EMBL/GenBank/DDBJ databases">
        <title>Deep-cultivation of Planctomycetes and their phenomic and genomic characterization uncovers novel biology.</title>
        <authorList>
            <person name="Wiegand S."/>
            <person name="Jogler M."/>
            <person name="Boedeker C."/>
            <person name="Pinto D."/>
            <person name="Vollmers J."/>
            <person name="Rivas-Marin E."/>
            <person name="Kohn T."/>
            <person name="Peeters S.H."/>
            <person name="Heuer A."/>
            <person name="Rast P."/>
            <person name="Oberbeckmann S."/>
            <person name="Bunk B."/>
            <person name="Jeske O."/>
            <person name="Meyerdierks A."/>
            <person name="Storesund J.E."/>
            <person name="Kallscheuer N."/>
            <person name="Luecker S."/>
            <person name="Lage O.M."/>
            <person name="Pohl T."/>
            <person name="Merkel B.J."/>
            <person name="Hornburger P."/>
            <person name="Mueller R.-W."/>
            <person name="Bruemmer F."/>
            <person name="Labrenz M."/>
            <person name="Spormann A.M."/>
            <person name="Op den Camp H."/>
            <person name="Overmann J."/>
            <person name="Amann R."/>
            <person name="Jetten M.S.M."/>
            <person name="Mascher T."/>
            <person name="Medema M.H."/>
            <person name="Devos D.P."/>
            <person name="Kaster A.-K."/>
            <person name="Ovreas L."/>
            <person name="Rohde M."/>
            <person name="Galperin M.Y."/>
            <person name="Jogler C."/>
        </authorList>
    </citation>
    <scope>NUCLEOTIDE SEQUENCE [LARGE SCALE GENOMIC DNA]</scope>
    <source>
        <strain evidence="2 3">Pan181</strain>
    </source>
</reference>
<evidence type="ECO:0000256" key="1">
    <source>
        <dbReference type="SAM" id="MobiDB-lite"/>
    </source>
</evidence>
<sequence>MLRYVLDGERTDRKERRNKAMSNNPATDQLESVLAKLTGDLLHVSHSMPTTALRNEMSRLATSLEKCVGSLHESSKQATEQVAKKREKNSEKAATNAKAIQQARAKLKSPPKPAPPNGQPNAIDASLGDKLRAELLSRVATPVVKVAPLEGARFVIEDWHWDESASGGMRTLPS</sequence>
<gene>
    <name evidence="2" type="ORF">Pan181_46060</name>
</gene>
<proteinExistence type="predicted"/>
<feature type="region of interest" description="Disordered" evidence="1">
    <location>
        <begin position="70"/>
        <end position="124"/>
    </location>
</feature>
<evidence type="ECO:0000313" key="3">
    <source>
        <dbReference type="Proteomes" id="UP000315750"/>
    </source>
</evidence>
<dbReference type="EMBL" id="CP036278">
    <property type="protein sequence ID" value="QDU58372.1"/>
    <property type="molecule type" value="Genomic_DNA"/>
</dbReference>
<name>A0A518AUI9_9BACT</name>